<dbReference type="SMART" id="SM00450">
    <property type="entry name" value="RHOD"/>
    <property type="match status" value="1"/>
</dbReference>
<reference evidence="2 3" key="1">
    <citation type="journal article" date="2020" name="Nat. Food">
        <title>A phased Vanilla planifolia genome enables genetic improvement of flavour and production.</title>
        <authorList>
            <person name="Hasing T."/>
            <person name="Tang H."/>
            <person name="Brym M."/>
            <person name="Khazi F."/>
            <person name="Huang T."/>
            <person name="Chambers A.H."/>
        </authorList>
    </citation>
    <scope>NUCLEOTIDE SEQUENCE [LARGE SCALE GENOMIC DNA]</scope>
    <source>
        <tissue evidence="2">Leaf</tissue>
    </source>
</reference>
<evidence type="ECO:0000313" key="3">
    <source>
        <dbReference type="Proteomes" id="UP000636800"/>
    </source>
</evidence>
<dbReference type="InterPro" id="IPR036873">
    <property type="entry name" value="Rhodanese-like_dom_sf"/>
</dbReference>
<comment type="caution">
    <text evidence="2">The sequence shown here is derived from an EMBL/GenBank/DDBJ whole genome shotgun (WGS) entry which is preliminary data.</text>
</comment>
<dbReference type="EMBL" id="JADCNL010000003">
    <property type="protein sequence ID" value="KAG0488254.1"/>
    <property type="molecule type" value="Genomic_DNA"/>
</dbReference>
<organism evidence="2 3">
    <name type="scientific">Vanilla planifolia</name>
    <name type="common">Vanilla</name>
    <dbReference type="NCBI Taxonomy" id="51239"/>
    <lineage>
        <taxon>Eukaryota</taxon>
        <taxon>Viridiplantae</taxon>
        <taxon>Streptophyta</taxon>
        <taxon>Embryophyta</taxon>
        <taxon>Tracheophyta</taxon>
        <taxon>Spermatophyta</taxon>
        <taxon>Magnoliopsida</taxon>
        <taxon>Liliopsida</taxon>
        <taxon>Asparagales</taxon>
        <taxon>Orchidaceae</taxon>
        <taxon>Vanilloideae</taxon>
        <taxon>Vanilleae</taxon>
        <taxon>Vanilla</taxon>
    </lineage>
</organism>
<dbReference type="CDD" id="cd00158">
    <property type="entry name" value="RHOD"/>
    <property type="match status" value="1"/>
</dbReference>
<dbReference type="PANTHER" id="PTHR34209:SF3">
    <property type="entry name" value="RHODANESE_CELL CYCLE CONTROL PHOSPHATASE SUPERFAMILY PROTEIN"/>
    <property type="match status" value="1"/>
</dbReference>
<dbReference type="Gene3D" id="3.40.250.10">
    <property type="entry name" value="Rhodanese-like domain"/>
    <property type="match status" value="1"/>
</dbReference>
<dbReference type="PROSITE" id="PS50206">
    <property type="entry name" value="RHODANESE_3"/>
    <property type="match status" value="1"/>
</dbReference>
<dbReference type="GO" id="GO:0071277">
    <property type="term" value="P:cellular response to calcium ion"/>
    <property type="evidence" value="ECO:0007669"/>
    <property type="project" value="InterPro"/>
</dbReference>
<evidence type="ECO:0000313" key="2">
    <source>
        <dbReference type="EMBL" id="KAG0488254.1"/>
    </source>
</evidence>
<dbReference type="GO" id="GO:0090333">
    <property type="term" value="P:regulation of stomatal closure"/>
    <property type="evidence" value="ECO:0007669"/>
    <property type="project" value="InterPro"/>
</dbReference>
<dbReference type="InterPro" id="IPR044690">
    <property type="entry name" value="CAS_plant"/>
</dbReference>
<evidence type="ECO:0000259" key="1">
    <source>
        <dbReference type="PROSITE" id="PS50206"/>
    </source>
</evidence>
<gene>
    <name evidence="2" type="ORF">HPP92_007065</name>
</gene>
<sequence>MLPICSAAPSWSSSPRLNSGFLTSSHSRGRIFCPLMASEHGYFIDEQSIFYDRDGYHVQATTFKAQATKFTHSLIVEKPDLSASSDSSIFSPYPSVLDDIVRGFSNENFDEEPESLLCLVNERFRSCPHSNNLKYVDTSELLGSNILNGELSSDSIYRINYQSTLFEELAPHNLDSSPVAASTVHLVVDIPDSPDVGWSRLSTLISSEALTTSNTTTPKVALSYTPDLKENIQSFFSGMEDTFNNLLQGADNSVNSTFSTWKLLVSDQVKNITDMYDGVLSSIYSSIDNSKVQINNQLADFLVKFKENISSASSVALDTLRWMIRNMVDSLSNDTAFVIDNYASSKTFLPPDIRNFLNMFESEAARYLRPVGSTLQQVYEAIEKLERNVGVDTNDPIVPLFLVLGSTATIAVLYWFLRYGGYAGDLSPEQTLDLIKNDKDALLVDVRPRQETDIRERDGIPDLRRGARFRYAIINLPEVDISIRKQVRAAKDLDNALTAALVRNLKIVRDGSKIVVMDADTGRSKAIAKFLKKLGVKEPYLVVGGFQAWRRKGLRVKESKPETALTLLNEEAEAILEDIKPSPLLIFGSGLGTLLVVYSLIEWEKTLQVIGVIGLGQTLYRRIASYNKFNDLKRDVRLLLAPVTFGAKAITWVTGKFEPNRIRLPIAPSSTAVQDRVLQAAAKHESQPAEAKE</sequence>
<dbReference type="GO" id="GO:0009704">
    <property type="term" value="P:de-etiolation"/>
    <property type="evidence" value="ECO:0007669"/>
    <property type="project" value="InterPro"/>
</dbReference>
<dbReference type="Pfam" id="PF00581">
    <property type="entry name" value="Rhodanese"/>
    <property type="match status" value="1"/>
</dbReference>
<feature type="domain" description="Rhodanese" evidence="1">
    <location>
        <begin position="437"/>
        <end position="558"/>
    </location>
</feature>
<dbReference type="PANTHER" id="PTHR34209">
    <property type="entry name" value="RHODANESE/CELL CYCLE CONTROL PHOSPHATASE SUPERFAMILY PROTEIN"/>
    <property type="match status" value="1"/>
</dbReference>
<accession>A0A835RBZ0</accession>
<dbReference type="Proteomes" id="UP000636800">
    <property type="component" value="Chromosome 3"/>
</dbReference>
<protein>
    <recommendedName>
        <fullName evidence="1">Rhodanese domain-containing protein</fullName>
    </recommendedName>
</protein>
<dbReference type="SUPFAM" id="SSF52821">
    <property type="entry name" value="Rhodanese/Cell cycle control phosphatase"/>
    <property type="match status" value="1"/>
</dbReference>
<keyword evidence="3" id="KW-1185">Reference proteome</keyword>
<name>A0A835RBZ0_VANPL</name>
<proteinExistence type="predicted"/>
<dbReference type="InterPro" id="IPR001763">
    <property type="entry name" value="Rhodanese-like_dom"/>
</dbReference>
<dbReference type="AlphaFoldDB" id="A0A835RBZ0"/>